<protein>
    <recommendedName>
        <fullName evidence="3">DUF3080 domain-containing protein</fullName>
    </recommendedName>
</protein>
<reference evidence="1" key="1">
    <citation type="submission" date="2023-01" db="EMBL/GenBank/DDBJ databases">
        <title>Complete genome sequence of Planctobacterium marinum strain Dej080120_11.</title>
        <authorList>
            <person name="Ueki S."/>
            <person name="Maruyama F."/>
        </authorList>
    </citation>
    <scope>NUCLEOTIDE SEQUENCE</scope>
    <source>
        <strain evidence="1">Dej080120_11</strain>
    </source>
</reference>
<dbReference type="AlphaFoldDB" id="A0AA48HXB2"/>
<name>A0AA48HXB2_9ALTE</name>
<gene>
    <name evidence="1" type="ORF">MACH26_18310</name>
</gene>
<evidence type="ECO:0000313" key="2">
    <source>
        <dbReference type="Proteomes" id="UP001333710"/>
    </source>
</evidence>
<dbReference type="EMBL" id="AP027272">
    <property type="protein sequence ID" value="BDX06310.1"/>
    <property type="molecule type" value="Genomic_DNA"/>
</dbReference>
<accession>A0AA48HXB2</accession>
<dbReference type="KEGG" id="pmaw:MACH26_18310"/>
<dbReference type="Proteomes" id="UP001333710">
    <property type="component" value="Chromosome"/>
</dbReference>
<evidence type="ECO:0000313" key="1">
    <source>
        <dbReference type="EMBL" id="BDX06310.1"/>
    </source>
</evidence>
<organism evidence="1 2">
    <name type="scientific">Planctobacterium marinum</name>
    <dbReference type="NCBI Taxonomy" id="1631968"/>
    <lineage>
        <taxon>Bacteria</taxon>
        <taxon>Pseudomonadati</taxon>
        <taxon>Pseudomonadota</taxon>
        <taxon>Gammaproteobacteria</taxon>
        <taxon>Alteromonadales</taxon>
        <taxon>Alteromonadaceae</taxon>
        <taxon>Planctobacterium</taxon>
    </lineage>
</organism>
<dbReference type="InterPro" id="IPR021431">
    <property type="entry name" value="DUF3080"/>
</dbReference>
<sequence>MAACTQKPWLHSTLEDYQSRLANILEIEPPSLITPNIISTTPKQVFSPQGSAEPLNIKLREFYNLPECGIKPIIAERNTTLGKLQAPSQRYLYEVRLLAALYRCMMMVDDEPQQEQRSIINRKEQVVVQSWHNLLYNSDEINSARFSSSTHFDEQEDHRSAIQNWQSLLRFSPEELKGKRFQLSDANSLETLLQSISKFKTPAKLRNDMRLLISTLPQITIYLETNMTQLNCLTNPGDKIKAEYLRNVFNLFFIQEIQPQAGKINDWYFQLSVTFEELGFTEHEDNTLNKSLHNDFVSSIKDHVAQWQVFFERCDIVPRN</sequence>
<dbReference type="Pfam" id="PF11279">
    <property type="entry name" value="DUF3080"/>
    <property type="match status" value="1"/>
</dbReference>
<evidence type="ECO:0008006" key="3">
    <source>
        <dbReference type="Google" id="ProtNLM"/>
    </source>
</evidence>
<proteinExistence type="predicted"/>
<keyword evidence="2" id="KW-1185">Reference proteome</keyword>